<reference evidence="4" key="1">
    <citation type="submission" date="2017-09" db="EMBL/GenBank/DDBJ databases">
        <title>Depth-based differentiation of microbial function through sediment-hosted aquifers and enrichment of novel symbionts in the deep terrestrial subsurface.</title>
        <authorList>
            <person name="Probst A.J."/>
            <person name="Ladd B."/>
            <person name="Jarett J.K."/>
            <person name="Geller-Mcgrath D.E."/>
            <person name="Sieber C.M.K."/>
            <person name="Emerson J.B."/>
            <person name="Anantharaman K."/>
            <person name="Thomas B.C."/>
            <person name="Malmstrom R."/>
            <person name="Stieglmeier M."/>
            <person name="Klingl A."/>
            <person name="Woyke T."/>
            <person name="Ryan C.M."/>
            <person name="Banfield J.F."/>
        </authorList>
    </citation>
    <scope>NUCLEOTIDE SEQUENCE [LARGE SCALE GENOMIC DNA]</scope>
</reference>
<dbReference type="EMBL" id="PEZH01000023">
    <property type="protein sequence ID" value="PIS15174.1"/>
    <property type="molecule type" value="Genomic_DNA"/>
</dbReference>
<dbReference type="Proteomes" id="UP000231282">
    <property type="component" value="Unassembled WGS sequence"/>
</dbReference>
<dbReference type="GO" id="GO:0009298">
    <property type="term" value="P:GDP-mannose biosynthetic process"/>
    <property type="evidence" value="ECO:0007669"/>
    <property type="project" value="TreeGrafter"/>
</dbReference>
<sequence>MPKKEETNNYYSLIVCGGGGSRLWPLSRQKKPKQFISLFTKETLLQKTITRAQKITPMSRIFLVAGREYVGDILKTNPQINPNNIIVEPDKKHTAIAMILGAARIAQINSRATIINLWSDQYIENEQNFSADLKKAAQSVNERKSLATLGIKPTFPHTGLGYIKTGQEIKKGVFKVNGFIEKPNIKIAQKFIESGQHYWNLGTYIWPAEVFFQELKKLNPPLYNAYQKIRKSLGKENEWEETKKVYGKIKPISIDEAVAQKTKNMLMIRATFDWCDIGDWQAIWEKSKKNKNKNVILNPLNKKGKIIILDSKNNLIRADNKLIAVCDISDLIIVDTADALLVCRRDKSQKVKDLVDKIKEINPEYV</sequence>
<dbReference type="InterPro" id="IPR054566">
    <property type="entry name" value="ManC/GMP-like_b-helix"/>
</dbReference>
<dbReference type="CDD" id="cd02509">
    <property type="entry name" value="GDP-M1P_Guanylyltransferase"/>
    <property type="match status" value="1"/>
</dbReference>
<gene>
    <name evidence="3" type="ORF">COT63_01285</name>
</gene>
<evidence type="ECO:0000259" key="1">
    <source>
        <dbReference type="Pfam" id="PF00483"/>
    </source>
</evidence>
<dbReference type="AlphaFoldDB" id="A0A2H0WR75"/>
<evidence type="ECO:0000313" key="4">
    <source>
        <dbReference type="Proteomes" id="UP000231282"/>
    </source>
</evidence>
<feature type="domain" description="MannoseP isomerase/GMP-like beta-helix" evidence="2">
    <location>
        <begin position="304"/>
        <end position="357"/>
    </location>
</feature>
<accession>A0A2H0WR75</accession>
<comment type="caution">
    <text evidence="3">The sequence shown here is derived from an EMBL/GenBank/DDBJ whole genome shotgun (WGS) entry which is preliminary data.</text>
</comment>
<dbReference type="Pfam" id="PF22640">
    <property type="entry name" value="ManC_GMP_beta-helix"/>
    <property type="match status" value="1"/>
</dbReference>
<evidence type="ECO:0000259" key="2">
    <source>
        <dbReference type="Pfam" id="PF22640"/>
    </source>
</evidence>
<evidence type="ECO:0000313" key="3">
    <source>
        <dbReference type="EMBL" id="PIS15174.1"/>
    </source>
</evidence>
<dbReference type="PANTHER" id="PTHR46390">
    <property type="entry name" value="MANNOSE-1-PHOSPHATE GUANYLYLTRANSFERASE"/>
    <property type="match status" value="1"/>
</dbReference>
<evidence type="ECO:0008006" key="5">
    <source>
        <dbReference type="Google" id="ProtNLM"/>
    </source>
</evidence>
<organism evidence="3 4">
    <name type="scientific">Candidatus Shapirobacteria bacterium CG09_land_8_20_14_0_10_38_17</name>
    <dbReference type="NCBI Taxonomy" id="1974884"/>
    <lineage>
        <taxon>Bacteria</taxon>
        <taxon>Candidatus Shapironibacteriota</taxon>
    </lineage>
</organism>
<dbReference type="GO" id="GO:0004475">
    <property type="term" value="F:mannose-1-phosphate guanylyltransferase (GTP) activity"/>
    <property type="evidence" value="ECO:0007669"/>
    <property type="project" value="InterPro"/>
</dbReference>
<dbReference type="SUPFAM" id="SSF53448">
    <property type="entry name" value="Nucleotide-diphospho-sugar transferases"/>
    <property type="match status" value="1"/>
</dbReference>
<protein>
    <recommendedName>
        <fullName evidence="5">Mannose-1-phosphate guanylyltransferase</fullName>
    </recommendedName>
</protein>
<dbReference type="InterPro" id="IPR049577">
    <property type="entry name" value="GMPP_N"/>
</dbReference>
<dbReference type="InterPro" id="IPR029044">
    <property type="entry name" value="Nucleotide-diphossugar_trans"/>
</dbReference>
<dbReference type="InterPro" id="IPR051161">
    <property type="entry name" value="Mannose-6P_isomerase_type2"/>
</dbReference>
<dbReference type="PANTHER" id="PTHR46390:SF1">
    <property type="entry name" value="MANNOSE-1-PHOSPHATE GUANYLYLTRANSFERASE"/>
    <property type="match status" value="1"/>
</dbReference>
<feature type="domain" description="Nucleotidyl transferase" evidence="1">
    <location>
        <begin position="13"/>
        <end position="290"/>
    </location>
</feature>
<dbReference type="Pfam" id="PF00483">
    <property type="entry name" value="NTP_transferase"/>
    <property type="match status" value="1"/>
</dbReference>
<dbReference type="SUPFAM" id="SSF159283">
    <property type="entry name" value="Guanosine diphospho-D-mannose pyrophosphorylase/mannose-6-phosphate isomerase linker domain"/>
    <property type="match status" value="1"/>
</dbReference>
<proteinExistence type="predicted"/>
<dbReference type="InterPro" id="IPR005835">
    <property type="entry name" value="NTP_transferase_dom"/>
</dbReference>
<name>A0A2H0WR75_9BACT</name>
<dbReference type="Gene3D" id="3.90.550.10">
    <property type="entry name" value="Spore Coat Polysaccharide Biosynthesis Protein SpsA, Chain A"/>
    <property type="match status" value="1"/>
</dbReference>